<dbReference type="SUPFAM" id="SSF48317">
    <property type="entry name" value="Acid phosphatase/Vanadium-dependent haloperoxidase"/>
    <property type="match status" value="1"/>
</dbReference>
<dbReference type="InterPro" id="IPR036938">
    <property type="entry name" value="PAP2/HPO_sf"/>
</dbReference>
<dbReference type="InterPro" id="IPR000326">
    <property type="entry name" value="PAP2/HPO"/>
</dbReference>
<dbReference type="AlphaFoldDB" id="A0A1J5QAH5"/>
<feature type="transmembrane region" description="Helical" evidence="1">
    <location>
        <begin position="121"/>
        <end position="148"/>
    </location>
</feature>
<sequence length="192" mass="20900">MNGPWWYTWGGLNERLFLAVNHAGHGWLWDHLALWGTAAGDHKLYPFYAAAALALALKRPNVLATQAVLVLLCGYLIDWAIVSGIKPWLDFPRPPRALGVAAVHILGPAEYAHSFPSGHAAFAFVLMASLLPGAHWMLKALLVVFALWVGWSRMAVGAHFPADVLGGALIGMFSAWLAAQGLRLLGYARARR</sequence>
<dbReference type="CDD" id="cd01610">
    <property type="entry name" value="PAP2_like"/>
    <property type="match status" value="1"/>
</dbReference>
<dbReference type="SMART" id="SM00014">
    <property type="entry name" value="acidPPc"/>
    <property type="match status" value="1"/>
</dbReference>
<feature type="transmembrane region" description="Helical" evidence="1">
    <location>
        <begin position="160"/>
        <end position="179"/>
    </location>
</feature>
<dbReference type="PANTHER" id="PTHR14969:SF13">
    <property type="entry name" value="AT30094P"/>
    <property type="match status" value="1"/>
</dbReference>
<protein>
    <submittedName>
        <fullName evidence="3">Undecaprenyl pyrophosphate phosphatase</fullName>
    </submittedName>
</protein>
<evidence type="ECO:0000256" key="1">
    <source>
        <dbReference type="SAM" id="Phobius"/>
    </source>
</evidence>
<accession>A0A1J5QAH5</accession>
<dbReference type="Gene3D" id="1.20.144.10">
    <property type="entry name" value="Phosphatidic acid phosphatase type 2/haloperoxidase"/>
    <property type="match status" value="1"/>
</dbReference>
<proteinExistence type="predicted"/>
<evidence type="ECO:0000313" key="3">
    <source>
        <dbReference type="EMBL" id="OIQ80633.1"/>
    </source>
</evidence>
<feature type="domain" description="Phosphatidic acid phosphatase type 2/haloperoxidase" evidence="2">
    <location>
        <begin position="68"/>
        <end position="179"/>
    </location>
</feature>
<reference evidence="3" key="1">
    <citation type="submission" date="2016-10" db="EMBL/GenBank/DDBJ databases">
        <title>Sequence of Gallionella enrichment culture.</title>
        <authorList>
            <person name="Poehlein A."/>
            <person name="Muehling M."/>
            <person name="Daniel R."/>
        </authorList>
    </citation>
    <scope>NUCLEOTIDE SEQUENCE</scope>
</reference>
<dbReference type="PANTHER" id="PTHR14969">
    <property type="entry name" value="SPHINGOSINE-1-PHOSPHATE PHOSPHOHYDROLASE"/>
    <property type="match status" value="1"/>
</dbReference>
<feature type="transmembrane region" description="Helical" evidence="1">
    <location>
        <begin position="63"/>
        <end position="85"/>
    </location>
</feature>
<keyword evidence="1" id="KW-1133">Transmembrane helix</keyword>
<dbReference type="Pfam" id="PF01569">
    <property type="entry name" value="PAP2"/>
    <property type="match status" value="1"/>
</dbReference>
<organism evidence="3">
    <name type="scientific">mine drainage metagenome</name>
    <dbReference type="NCBI Taxonomy" id="410659"/>
    <lineage>
        <taxon>unclassified sequences</taxon>
        <taxon>metagenomes</taxon>
        <taxon>ecological metagenomes</taxon>
    </lineage>
</organism>
<comment type="caution">
    <text evidence="3">The sequence shown here is derived from an EMBL/GenBank/DDBJ whole genome shotgun (WGS) entry which is preliminary data.</text>
</comment>
<dbReference type="GO" id="GO:0042392">
    <property type="term" value="F:sphingosine-1-phosphate phosphatase activity"/>
    <property type="evidence" value="ECO:0007669"/>
    <property type="project" value="TreeGrafter"/>
</dbReference>
<gene>
    <name evidence="3" type="ORF">GALL_376180</name>
</gene>
<name>A0A1J5QAH5_9ZZZZ</name>
<evidence type="ECO:0000259" key="2">
    <source>
        <dbReference type="SMART" id="SM00014"/>
    </source>
</evidence>
<keyword evidence="1" id="KW-0472">Membrane</keyword>
<keyword evidence="1" id="KW-0812">Transmembrane</keyword>
<dbReference type="EMBL" id="MLJW01001034">
    <property type="protein sequence ID" value="OIQ80633.1"/>
    <property type="molecule type" value="Genomic_DNA"/>
</dbReference>